<evidence type="ECO:0000313" key="1">
    <source>
        <dbReference type="EMBL" id="GMT04053.1"/>
    </source>
</evidence>
<dbReference type="EMBL" id="BTSX01000006">
    <property type="protein sequence ID" value="GMT04053.1"/>
    <property type="molecule type" value="Genomic_DNA"/>
</dbReference>
<sequence length="78" mass="9259">WCSLCHTILLERIFQSRFHHRKLILEHKPYQNGISDIYHHIMVLSRHDLSCGLCGCNRDVSLFLWRTKRIEQSGNSLP</sequence>
<dbReference type="AlphaFoldDB" id="A0AAV5UBI4"/>
<dbReference type="Proteomes" id="UP001432027">
    <property type="component" value="Unassembled WGS sequence"/>
</dbReference>
<comment type="caution">
    <text evidence="1">The sequence shown here is derived from an EMBL/GenBank/DDBJ whole genome shotgun (WGS) entry which is preliminary data.</text>
</comment>
<protein>
    <submittedName>
        <fullName evidence="1">Uncharacterized protein</fullName>
    </submittedName>
</protein>
<reference evidence="1" key="1">
    <citation type="submission" date="2023-10" db="EMBL/GenBank/DDBJ databases">
        <title>Genome assembly of Pristionchus species.</title>
        <authorList>
            <person name="Yoshida K."/>
            <person name="Sommer R.J."/>
        </authorList>
    </citation>
    <scope>NUCLEOTIDE SEQUENCE</scope>
    <source>
        <strain evidence="1">RS0144</strain>
    </source>
</reference>
<organism evidence="1 2">
    <name type="scientific">Pristionchus entomophagus</name>
    <dbReference type="NCBI Taxonomy" id="358040"/>
    <lineage>
        <taxon>Eukaryota</taxon>
        <taxon>Metazoa</taxon>
        <taxon>Ecdysozoa</taxon>
        <taxon>Nematoda</taxon>
        <taxon>Chromadorea</taxon>
        <taxon>Rhabditida</taxon>
        <taxon>Rhabditina</taxon>
        <taxon>Diplogasteromorpha</taxon>
        <taxon>Diplogasteroidea</taxon>
        <taxon>Neodiplogasteridae</taxon>
        <taxon>Pristionchus</taxon>
    </lineage>
</organism>
<evidence type="ECO:0000313" key="2">
    <source>
        <dbReference type="Proteomes" id="UP001432027"/>
    </source>
</evidence>
<feature type="non-terminal residue" evidence="1">
    <location>
        <position position="1"/>
    </location>
</feature>
<proteinExistence type="predicted"/>
<feature type="non-terminal residue" evidence="1">
    <location>
        <position position="78"/>
    </location>
</feature>
<accession>A0AAV5UBI4</accession>
<gene>
    <name evidence="1" type="ORF">PENTCL1PPCAC_26227</name>
</gene>
<keyword evidence="2" id="KW-1185">Reference proteome</keyword>
<name>A0AAV5UBI4_9BILA</name>